<sequence>MFDLLWQPNLAHDLSLTDGPLDPDPFHHWYCYQSKLRPSRCKLSSQARPVHITLRIQMISIRYPRLEDSQSSLRLSHRHSFVWGYELANAHHYFACQHHPAE</sequence>
<protein>
    <submittedName>
        <fullName evidence="1">Uncharacterized protein</fullName>
    </submittedName>
</protein>
<keyword evidence="2" id="KW-1185">Reference proteome</keyword>
<reference evidence="1 2" key="1">
    <citation type="journal article" date="2024" name="G3 (Bethesda)">
        <title>Genome assembly of Hibiscus sabdariffa L. provides insights into metabolisms of medicinal natural products.</title>
        <authorList>
            <person name="Kim T."/>
        </authorList>
    </citation>
    <scope>NUCLEOTIDE SEQUENCE [LARGE SCALE GENOMIC DNA]</scope>
    <source>
        <strain evidence="1">TK-2024</strain>
        <tissue evidence="1">Old leaves</tissue>
    </source>
</reference>
<proteinExistence type="predicted"/>
<evidence type="ECO:0000313" key="2">
    <source>
        <dbReference type="Proteomes" id="UP001472677"/>
    </source>
</evidence>
<dbReference type="EMBL" id="JBBPBM010000016">
    <property type="protein sequence ID" value="KAK8557577.1"/>
    <property type="molecule type" value="Genomic_DNA"/>
</dbReference>
<name>A0ABR2EDJ7_9ROSI</name>
<dbReference type="Proteomes" id="UP001472677">
    <property type="component" value="Unassembled WGS sequence"/>
</dbReference>
<organism evidence="1 2">
    <name type="scientific">Hibiscus sabdariffa</name>
    <name type="common">roselle</name>
    <dbReference type="NCBI Taxonomy" id="183260"/>
    <lineage>
        <taxon>Eukaryota</taxon>
        <taxon>Viridiplantae</taxon>
        <taxon>Streptophyta</taxon>
        <taxon>Embryophyta</taxon>
        <taxon>Tracheophyta</taxon>
        <taxon>Spermatophyta</taxon>
        <taxon>Magnoliopsida</taxon>
        <taxon>eudicotyledons</taxon>
        <taxon>Gunneridae</taxon>
        <taxon>Pentapetalae</taxon>
        <taxon>rosids</taxon>
        <taxon>malvids</taxon>
        <taxon>Malvales</taxon>
        <taxon>Malvaceae</taxon>
        <taxon>Malvoideae</taxon>
        <taxon>Hibiscus</taxon>
    </lineage>
</organism>
<gene>
    <name evidence="1" type="ORF">V6N12_009806</name>
</gene>
<accession>A0ABR2EDJ7</accession>
<evidence type="ECO:0000313" key="1">
    <source>
        <dbReference type="EMBL" id="KAK8557577.1"/>
    </source>
</evidence>
<comment type="caution">
    <text evidence="1">The sequence shown here is derived from an EMBL/GenBank/DDBJ whole genome shotgun (WGS) entry which is preliminary data.</text>
</comment>